<proteinExistence type="predicted"/>
<reference evidence="2" key="2">
    <citation type="submission" date="2020-05" db="EMBL/GenBank/DDBJ databases">
        <authorList>
            <person name="Kim H.-S."/>
            <person name="Proctor R.H."/>
            <person name="Brown D.W."/>
        </authorList>
    </citation>
    <scope>NUCLEOTIDE SEQUENCE</scope>
    <source>
        <strain evidence="2">NRRL 45417</strain>
    </source>
</reference>
<dbReference type="EMBL" id="JABFAI010000577">
    <property type="protein sequence ID" value="KAF4943343.1"/>
    <property type="molecule type" value="Genomic_DNA"/>
</dbReference>
<feature type="domain" description="Tyrosinase copper-binding" evidence="1">
    <location>
        <begin position="64"/>
        <end position="141"/>
    </location>
</feature>
<dbReference type="OrthoDB" id="1658288at2759"/>
<evidence type="ECO:0000259" key="1">
    <source>
        <dbReference type="Pfam" id="PF00264"/>
    </source>
</evidence>
<keyword evidence="3" id="KW-1185">Reference proteome</keyword>
<gene>
    <name evidence="2" type="ORF">FGADI_13478</name>
</gene>
<reference evidence="2" key="1">
    <citation type="journal article" date="2020" name="BMC Genomics">
        <title>Correction to: Identification and distribution of gene clusters required for synthesis of sphingolipid metabolism inhibitors in diverse species of the filamentous fungus Fusarium.</title>
        <authorList>
            <person name="Kim H.S."/>
            <person name="Lohmar J.M."/>
            <person name="Busman M."/>
            <person name="Brown D.W."/>
            <person name="Naumann T.A."/>
            <person name="Divon H.H."/>
            <person name="Lysoe E."/>
            <person name="Uhlig S."/>
            <person name="Proctor R.H."/>
        </authorList>
    </citation>
    <scope>NUCLEOTIDE SEQUENCE</scope>
    <source>
        <strain evidence="2">NRRL 45417</strain>
    </source>
</reference>
<sequence length="212" mass="23535">WSQCFGTSRYGIKRANIKEPLPIPDHMAQGINNYAAGSQAIDEHSWYVGEVDEGKRLKNSQVCDLVHRLLTAVPEYNNFSSTLIRKHNGEKLWEQWVNLEYVHNNLHNWIGGSNGKLDGEGLGHMSNVPVAAFDPIFYMHHWPLMQAGANTATCSPDGDDAYRDPAATLKESLTRLSEPFDVCILSLGPYAVVAPADEARPCCARSRLTRAA</sequence>
<feature type="non-terminal residue" evidence="2">
    <location>
        <position position="1"/>
    </location>
</feature>
<organism evidence="2 3">
    <name type="scientific">Fusarium gaditjirri</name>
    <dbReference type="NCBI Taxonomy" id="282569"/>
    <lineage>
        <taxon>Eukaryota</taxon>
        <taxon>Fungi</taxon>
        <taxon>Dikarya</taxon>
        <taxon>Ascomycota</taxon>
        <taxon>Pezizomycotina</taxon>
        <taxon>Sordariomycetes</taxon>
        <taxon>Hypocreomycetidae</taxon>
        <taxon>Hypocreales</taxon>
        <taxon>Nectriaceae</taxon>
        <taxon>Fusarium</taxon>
        <taxon>Fusarium nisikadoi species complex</taxon>
    </lineage>
</organism>
<accession>A0A8H4SPQ6</accession>
<dbReference type="Proteomes" id="UP000604273">
    <property type="component" value="Unassembled WGS sequence"/>
</dbReference>
<dbReference type="SUPFAM" id="SSF48056">
    <property type="entry name" value="Di-copper centre-containing domain"/>
    <property type="match status" value="1"/>
</dbReference>
<protein>
    <recommendedName>
        <fullName evidence="1">Tyrosinase copper-binding domain-containing protein</fullName>
    </recommendedName>
</protein>
<dbReference type="InterPro" id="IPR002227">
    <property type="entry name" value="Tyrosinase_Cu-bd"/>
</dbReference>
<dbReference type="GO" id="GO:0016491">
    <property type="term" value="F:oxidoreductase activity"/>
    <property type="evidence" value="ECO:0007669"/>
    <property type="project" value="InterPro"/>
</dbReference>
<evidence type="ECO:0000313" key="2">
    <source>
        <dbReference type="EMBL" id="KAF4943343.1"/>
    </source>
</evidence>
<dbReference type="AlphaFoldDB" id="A0A8H4SPQ6"/>
<dbReference type="InterPro" id="IPR008922">
    <property type="entry name" value="Di-copper_centre_dom_sf"/>
</dbReference>
<dbReference type="Gene3D" id="1.10.1280.10">
    <property type="entry name" value="Di-copper center containing domain from catechol oxidase"/>
    <property type="match status" value="1"/>
</dbReference>
<name>A0A8H4SPQ6_9HYPO</name>
<dbReference type="Pfam" id="PF00264">
    <property type="entry name" value="Tyrosinase"/>
    <property type="match status" value="1"/>
</dbReference>
<evidence type="ECO:0000313" key="3">
    <source>
        <dbReference type="Proteomes" id="UP000604273"/>
    </source>
</evidence>
<comment type="caution">
    <text evidence="2">The sequence shown here is derived from an EMBL/GenBank/DDBJ whole genome shotgun (WGS) entry which is preliminary data.</text>
</comment>